<dbReference type="SUPFAM" id="SSF53098">
    <property type="entry name" value="Ribonuclease H-like"/>
    <property type="match status" value="1"/>
</dbReference>
<sequence length="101" mass="11681">MSRFAALFTTITADNGTEFNQYELIEAATDTRFYFANPHHSWERGTNENTNGLIRQYLHKGTSMATLTQAKCNAIAHKLNRRPRARLSFQTPEECFVGYYR</sequence>
<dbReference type="AlphaFoldDB" id="A0A0Q0Z7H7"/>
<evidence type="ECO:0000313" key="2">
    <source>
        <dbReference type="EMBL" id="KQB04535.1"/>
    </source>
</evidence>
<dbReference type="InterPro" id="IPR012337">
    <property type="entry name" value="RNaseH-like_sf"/>
</dbReference>
<dbReference type="InterPro" id="IPR051917">
    <property type="entry name" value="Transposase-Integrase"/>
</dbReference>
<comment type="caution">
    <text evidence="2">The sequence shown here is derived from an EMBL/GenBank/DDBJ whole genome shotgun (WGS) entry which is preliminary data.</text>
</comment>
<dbReference type="GO" id="GO:0004803">
    <property type="term" value="F:transposase activity"/>
    <property type="evidence" value="ECO:0007669"/>
    <property type="project" value="TreeGrafter"/>
</dbReference>
<dbReference type="EMBL" id="LBGP01000001">
    <property type="protein sequence ID" value="KQB04535.1"/>
    <property type="molecule type" value="Genomic_DNA"/>
</dbReference>
<dbReference type="InterPro" id="IPR036397">
    <property type="entry name" value="RNaseH_sf"/>
</dbReference>
<dbReference type="Gene3D" id="3.30.420.10">
    <property type="entry name" value="Ribonuclease H-like superfamily/Ribonuclease H"/>
    <property type="match status" value="1"/>
</dbReference>
<dbReference type="GO" id="GO:0005829">
    <property type="term" value="C:cytosol"/>
    <property type="evidence" value="ECO:0007669"/>
    <property type="project" value="TreeGrafter"/>
</dbReference>
<dbReference type="GO" id="GO:0015074">
    <property type="term" value="P:DNA integration"/>
    <property type="evidence" value="ECO:0007669"/>
    <property type="project" value="InterPro"/>
</dbReference>
<dbReference type="NCBIfam" id="NF033563">
    <property type="entry name" value="transpos_IS30"/>
    <property type="match status" value="1"/>
</dbReference>
<accession>A0A0Q0Z7H7</accession>
<dbReference type="GO" id="GO:0003676">
    <property type="term" value="F:nucleic acid binding"/>
    <property type="evidence" value="ECO:0007669"/>
    <property type="project" value="InterPro"/>
</dbReference>
<feature type="domain" description="Integrase catalytic" evidence="1">
    <location>
        <begin position="1"/>
        <end position="100"/>
    </location>
</feature>
<dbReference type="PROSITE" id="PS50994">
    <property type="entry name" value="INTEGRASE"/>
    <property type="match status" value="1"/>
</dbReference>
<dbReference type="InterPro" id="IPR053392">
    <property type="entry name" value="Transposase_IS30-like"/>
</dbReference>
<reference evidence="2 3" key="1">
    <citation type="journal article" date="2015" name="Genome Biol. Evol.">
        <title>The Dynamics of Genetic Interactions between Vibrio metoecus and Vibrio cholerae, Two Close Relatives Co-Occurring in the Environment.</title>
        <authorList>
            <person name="Orata F.D."/>
            <person name="Kirchberger P.C."/>
            <person name="Meheust R."/>
            <person name="Barlow E.J."/>
            <person name="Tarr C.L."/>
            <person name="Boucher Y."/>
        </authorList>
    </citation>
    <scope>NUCLEOTIDE SEQUENCE [LARGE SCALE GENOMIC DNA]</scope>
    <source>
        <strain evidence="2 3">YB5B04</strain>
    </source>
</reference>
<dbReference type="GO" id="GO:0032196">
    <property type="term" value="P:transposition"/>
    <property type="evidence" value="ECO:0007669"/>
    <property type="project" value="TreeGrafter"/>
</dbReference>
<gene>
    <name evidence="2" type="ORF">XV92_00610</name>
</gene>
<dbReference type="Proteomes" id="UP000050491">
    <property type="component" value="Unassembled WGS sequence"/>
</dbReference>
<proteinExistence type="predicted"/>
<dbReference type="PANTHER" id="PTHR10948:SF23">
    <property type="entry name" value="TRANSPOSASE INSI FOR INSERTION SEQUENCE ELEMENT IS30A-RELATED"/>
    <property type="match status" value="1"/>
</dbReference>
<dbReference type="PATRIC" id="fig|1481663.12.peg.2136"/>
<organism evidence="2 3">
    <name type="scientific">Vibrio metoecus</name>
    <dbReference type="NCBI Taxonomy" id="1481663"/>
    <lineage>
        <taxon>Bacteria</taxon>
        <taxon>Pseudomonadati</taxon>
        <taxon>Pseudomonadota</taxon>
        <taxon>Gammaproteobacteria</taxon>
        <taxon>Vibrionales</taxon>
        <taxon>Vibrionaceae</taxon>
        <taxon>Vibrio</taxon>
    </lineage>
</organism>
<evidence type="ECO:0000259" key="1">
    <source>
        <dbReference type="PROSITE" id="PS50994"/>
    </source>
</evidence>
<name>A0A0Q0Z7H7_VIBMT</name>
<dbReference type="PANTHER" id="PTHR10948">
    <property type="entry name" value="TRANSPOSASE"/>
    <property type="match status" value="1"/>
</dbReference>
<dbReference type="InterPro" id="IPR001584">
    <property type="entry name" value="Integrase_cat-core"/>
</dbReference>
<protein>
    <submittedName>
        <fullName evidence="2">Transposase</fullName>
    </submittedName>
</protein>
<evidence type="ECO:0000313" key="3">
    <source>
        <dbReference type="Proteomes" id="UP000050491"/>
    </source>
</evidence>